<keyword evidence="5" id="KW-0732">Signal</keyword>
<evidence type="ECO:0000256" key="2">
    <source>
        <dbReference type="ARBA" id="ARBA00008163"/>
    </source>
</evidence>
<evidence type="ECO:0000256" key="8">
    <source>
        <dbReference type="SAM" id="MobiDB-lite"/>
    </source>
</evidence>
<organism evidence="9 10">
    <name type="scientific">Rhodovibrio sodomensis</name>
    <dbReference type="NCBI Taxonomy" id="1088"/>
    <lineage>
        <taxon>Bacteria</taxon>
        <taxon>Pseudomonadati</taxon>
        <taxon>Pseudomonadota</taxon>
        <taxon>Alphaproteobacteria</taxon>
        <taxon>Rhodospirillales</taxon>
        <taxon>Rhodovibrionaceae</taxon>
        <taxon>Rhodovibrio</taxon>
    </lineage>
</organism>
<keyword evidence="4" id="KW-0812">Transmembrane</keyword>
<dbReference type="Pfam" id="PF03349">
    <property type="entry name" value="Toluene_X"/>
    <property type="match status" value="1"/>
</dbReference>
<proteinExistence type="inferred from homology"/>
<comment type="caution">
    <text evidence="9">The sequence shown here is derived from an EMBL/GenBank/DDBJ whole genome shotgun (WGS) entry which is preliminary data.</text>
</comment>
<gene>
    <name evidence="9" type="ORF">CKO28_04805</name>
</gene>
<sequence>MGPVSGSGVSVVYAPFTGPRLSNTPVRRSDPSSPVRRHPATGRDMRQTLRTGGLLLATVSLFTINIPSADASGYRLRNYGGQQAGTALAGKSAPDGISGAVHNPAALGQATDVDGVLSLGYLGIQSDAIDAHATTAAGTPAGGGDSRDAAPVAVIPGLVIAGELDDDVVLGISVSTPWGLRTEHGRDWAGRYHADETELVSLNVQPQVTWRASEQLHFGAGLQVQQVDGTFSNAIDVGSVGAALGIPGARPGMQDAHAHLQGDDWGVGFTLGAAYRPFKGTTLGLSYRSKIDHELSGTADFTADGSGLTTAIRGATGQLQDTGFTADLTTPEVIGFGLRQEIGSGVTLLGEAEWTRWSRLDELRADFANPLQGDDVTSKNWEDTWFVAAGAEWAVDPEWTLRAGVAYDQSPVPAKTRNPRIPDTDRTWLGLGAGWQPVGWIDLDIAYAHVWMADGRISLDASQPGNAQRGSLDADVENSFDIVSVTLRIAF</sequence>
<dbReference type="Proteomes" id="UP001296873">
    <property type="component" value="Unassembled WGS sequence"/>
</dbReference>
<keyword evidence="6" id="KW-0472">Membrane</keyword>
<reference evidence="9 10" key="1">
    <citation type="journal article" date="2020" name="Microorganisms">
        <title>Osmotic Adaptation and Compatible Solute Biosynthesis of Phototrophic Bacteria as Revealed from Genome Analyses.</title>
        <authorList>
            <person name="Imhoff J.F."/>
            <person name="Rahn T."/>
            <person name="Kunzel S."/>
            <person name="Keller A."/>
            <person name="Neulinger S.C."/>
        </authorList>
    </citation>
    <scope>NUCLEOTIDE SEQUENCE [LARGE SCALE GENOMIC DNA]</scope>
    <source>
        <strain evidence="9 10">DSM 9895</strain>
    </source>
</reference>
<evidence type="ECO:0000313" key="9">
    <source>
        <dbReference type="EMBL" id="MBK1667348.1"/>
    </source>
</evidence>
<evidence type="ECO:0000256" key="7">
    <source>
        <dbReference type="ARBA" id="ARBA00023237"/>
    </source>
</evidence>
<feature type="region of interest" description="Disordered" evidence="8">
    <location>
        <begin position="19"/>
        <end position="44"/>
    </location>
</feature>
<protein>
    <recommendedName>
        <fullName evidence="11">Transporter</fullName>
    </recommendedName>
</protein>
<dbReference type="PANTHER" id="PTHR35093">
    <property type="entry name" value="OUTER MEMBRANE PROTEIN NMB0088-RELATED"/>
    <property type="match status" value="1"/>
</dbReference>
<evidence type="ECO:0008006" key="11">
    <source>
        <dbReference type="Google" id="ProtNLM"/>
    </source>
</evidence>
<keyword evidence="10" id="KW-1185">Reference proteome</keyword>
<evidence type="ECO:0000256" key="3">
    <source>
        <dbReference type="ARBA" id="ARBA00022452"/>
    </source>
</evidence>
<accession>A0ABS1DA86</accession>
<dbReference type="EMBL" id="NRRL01000006">
    <property type="protein sequence ID" value="MBK1667348.1"/>
    <property type="molecule type" value="Genomic_DNA"/>
</dbReference>
<evidence type="ECO:0000256" key="6">
    <source>
        <dbReference type="ARBA" id="ARBA00023136"/>
    </source>
</evidence>
<evidence type="ECO:0000256" key="4">
    <source>
        <dbReference type="ARBA" id="ARBA00022692"/>
    </source>
</evidence>
<comment type="subcellular location">
    <subcellularLocation>
        <location evidence="1">Cell outer membrane</location>
        <topology evidence="1">Multi-pass membrane protein</topology>
    </subcellularLocation>
</comment>
<name>A0ABS1DA86_9PROT</name>
<evidence type="ECO:0000313" key="10">
    <source>
        <dbReference type="Proteomes" id="UP001296873"/>
    </source>
</evidence>
<dbReference type="PANTHER" id="PTHR35093:SF3">
    <property type="entry name" value="LONG-CHAIN FATTY ACID TRANSPORT PROTEIN"/>
    <property type="match status" value="1"/>
</dbReference>
<keyword evidence="3" id="KW-1134">Transmembrane beta strand</keyword>
<dbReference type="Gene3D" id="2.40.160.60">
    <property type="entry name" value="Outer membrane protein transport protein (OMPP1/FadL/TodX)"/>
    <property type="match status" value="1"/>
</dbReference>
<evidence type="ECO:0000256" key="5">
    <source>
        <dbReference type="ARBA" id="ARBA00022729"/>
    </source>
</evidence>
<comment type="similarity">
    <text evidence="2">Belongs to the OmpP1/FadL family.</text>
</comment>
<evidence type="ECO:0000256" key="1">
    <source>
        <dbReference type="ARBA" id="ARBA00004571"/>
    </source>
</evidence>
<keyword evidence="7" id="KW-0998">Cell outer membrane</keyword>
<dbReference type="SUPFAM" id="SSF56935">
    <property type="entry name" value="Porins"/>
    <property type="match status" value="1"/>
</dbReference>
<dbReference type="InterPro" id="IPR005017">
    <property type="entry name" value="OMPP1/FadL/TodX"/>
</dbReference>